<dbReference type="Proteomes" id="UP000595437">
    <property type="component" value="Chromosome 3"/>
</dbReference>
<feature type="region of interest" description="Disordered" evidence="1">
    <location>
        <begin position="80"/>
        <end position="143"/>
    </location>
</feature>
<name>A0A7T8HLW0_CALRO</name>
<reference evidence="3" key="1">
    <citation type="submission" date="2021-01" db="EMBL/GenBank/DDBJ databases">
        <title>Caligus Genome Assembly.</title>
        <authorList>
            <person name="Gallardo-Escarate C."/>
        </authorList>
    </citation>
    <scope>NUCLEOTIDE SEQUENCE [LARGE SCALE GENOMIC DNA]</scope>
</reference>
<evidence type="ECO:0000313" key="2">
    <source>
        <dbReference type="EMBL" id="QQP52334.1"/>
    </source>
</evidence>
<proteinExistence type="predicted"/>
<dbReference type="EMBL" id="CP045892">
    <property type="protein sequence ID" value="QQP52334.1"/>
    <property type="molecule type" value="Genomic_DNA"/>
</dbReference>
<feature type="compositionally biased region" description="Basic and acidic residues" evidence="1">
    <location>
        <begin position="107"/>
        <end position="120"/>
    </location>
</feature>
<keyword evidence="3" id="KW-1185">Reference proteome</keyword>
<accession>A0A7T8HLW0</accession>
<sequence>MSLSSALVEDDWLKPLVEDLGLGGDEEDHLKWDDLAFLDLATPAHKSSRCNIANPSESIFGTECLFDGDYYLKEEGEASLELFPPSGDDPVPETPSLLDDLITQKQPSEEPSSKPEKEPSHWGTSKHSHQTHTMTYQRTPLPK</sequence>
<evidence type="ECO:0000256" key="1">
    <source>
        <dbReference type="SAM" id="MobiDB-lite"/>
    </source>
</evidence>
<gene>
    <name evidence="2" type="ORF">FKW44_004458</name>
</gene>
<organism evidence="2 3">
    <name type="scientific">Caligus rogercresseyi</name>
    <name type="common">Sea louse</name>
    <dbReference type="NCBI Taxonomy" id="217165"/>
    <lineage>
        <taxon>Eukaryota</taxon>
        <taxon>Metazoa</taxon>
        <taxon>Ecdysozoa</taxon>
        <taxon>Arthropoda</taxon>
        <taxon>Crustacea</taxon>
        <taxon>Multicrustacea</taxon>
        <taxon>Hexanauplia</taxon>
        <taxon>Copepoda</taxon>
        <taxon>Siphonostomatoida</taxon>
        <taxon>Caligidae</taxon>
        <taxon>Caligus</taxon>
    </lineage>
</organism>
<evidence type="ECO:0000313" key="3">
    <source>
        <dbReference type="Proteomes" id="UP000595437"/>
    </source>
</evidence>
<feature type="compositionally biased region" description="Polar residues" evidence="1">
    <location>
        <begin position="131"/>
        <end position="143"/>
    </location>
</feature>
<protein>
    <submittedName>
        <fullName evidence="2">Zinc finger X-linked protein ZXDA/ZXDB</fullName>
    </submittedName>
</protein>
<dbReference type="AlphaFoldDB" id="A0A7T8HLW0"/>